<dbReference type="eggNOG" id="COG0483">
    <property type="taxonomic scope" value="Bacteria"/>
</dbReference>
<feature type="binding site" evidence="5">
    <location>
        <position position="209"/>
    </location>
    <ligand>
        <name>Mg(2+)</name>
        <dbReference type="ChEBI" id="CHEBI:18420"/>
        <label>1</label>
        <note>catalytic</note>
    </ligand>
</feature>
<dbReference type="PANTHER" id="PTHR20854:SF4">
    <property type="entry name" value="INOSITOL-1-MONOPHOSPHATASE-RELATED"/>
    <property type="match status" value="1"/>
</dbReference>
<dbReference type="GO" id="GO:0008934">
    <property type="term" value="F:inositol monophosphate 1-phosphatase activity"/>
    <property type="evidence" value="ECO:0007669"/>
    <property type="project" value="TreeGrafter"/>
</dbReference>
<keyword evidence="2 5" id="KW-0479">Metal-binding</keyword>
<gene>
    <name evidence="6" type="ORF">FC32_GL001404</name>
</gene>
<organism evidence="6 7">
    <name type="scientific">Ligilactobacillus apodemi DSM 16634 = JCM 16172</name>
    <dbReference type="NCBI Taxonomy" id="1423724"/>
    <lineage>
        <taxon>Bacteria</taxon>
        <taxon>Bacillati</taxon>
        <taxon>Bacillota</taxon>
        <taxon>Bacilli</taxon>
        <taxon>Lactobacillales</taxon>
        <taxon>Lactobacillaceae</taxon>
        <taxon>Ligilactobacillus</taxon>
    </lineage>
</organism>
<comment type="caution">
    <text evidence="6">The sequence shown here is derived from an EMBL/GenBank/DDBJ whole genome shotgun (WGS) entry which is preliminary data.</text>
</comment>
<dbReference type="InterPro" id="IPR000760">
    <property type="entry name" value="Inositol_monophosphatase-like"/>
</dbReference>
<accession>A0A0R1TRV1</accession>
<dbReference type="Gene3D" id="3.40.190.80">
    <property type="match status" value="1"/>
</dbReference>
<comment type="cofactor">
    <cofactor evidence="1 5">
        <name>Mg(2+)</name>
        <dbReference type="ChEBI" id="CHEBI:18420"/>
    </cofactor>
</comment>
<dbReference type="GO" id="GO:0006020">
    <property type="term" value="P:inositol metabolic process"/>
    <property type="evidence" value="ECO:0007669"/>
    <property type="project" value="TreeGrafter"/>
</dbReference>
<dbReference type="GO" id="GO:0007165">
    <property type="term" value="P:signal transduction"/>
    <property type="evidence" value="ECO:0007669"/>
    <property type="project" value="TreeGrafter"/>
</dbReference>
<evidence type="ECO:0000256" key="4">
    <source>
        <dbReference type="ARBA" id="ARBA00022842"/>
    </source>
</evidence>
<dbReference type="PROSITE" id="PS00629">
    <property type="entry name" value="IMP_1"/>
    <property type="match status" value="1"/>
</dbReference>
<feature type="binding site" evidence="5">
    <location>
        <position position="90"/>
    </location>
    <ligand>
        <name>Mg(2+)</name>
        <dbReference type="ChEBI" id="CHEBI:18420"/>
        <label>2</label>
    </ligand>
</feature>
<evidence type="ECO:0000256" key="5">
    <source>
        <dbReference type="PIRSR" id="PIRSR600760-2"/>
    </source>
</evidence>
<dbReference type="GO" id="GO:0046872">
    <property type="term" value="F:metal ion binding"/>
    <property type="evidence" value="ECO:0007669"/>
    <property type="project" value="UniProtKB-KW"/>
</dbReference>
<dbReference type="SUPFAM" id="SSF56655">
    <property type="entry name" value="Carbohydrate phosphatase"/>
    <property type="match status" value="1"/>
</dbReference>
<dbReference type="InterPro" id="IPR020583">
    <property type="entry name" value="Inositol_monoP_metal-BS"/>
</dbReference>
<dbReference type="AlphaFoldDB" id="A0A0R1TRV1"/>
<evidence type="ECO:0000256" key="3">
    <source>
        <dbReference type="ARBA" id="ARBA00022801"/>
    </source>
</evidence>
<dbReference type="PATRIC" id="fig|1423724.4.peg.1467"/>
<dbReference type="Pfam" id="PF00459">
    <property type="entry name" value="Inositol_P"/>
    <property type="match status" value="1"/>
</dbReference>
<name>A0A0R1TRV1_9LACO</name>
<dbReference type="Gene3D" id="3.30.540.10">
    <property type="entry name" value="Fructose-1,6-Bisphosphatase, subunit A, domain 1"/>
    <property type="match status" value="1"/>
</dbReference>
<evidence type="ECO:0000256" key="1">
    <source>
        <dbReference type="ARBA" id="ARBA00001946"/>
    </source>
</evidence>
<feature type="binding site" evidence="5">
    <location>
        <position position="89"/>
    </location>
    <ligand>
        <name>Mg(2+)</name>
        <dbReference type="ChEBI" id="CHEBI:18420"/>
        <label>1</label>
        <note>catalytic</note>
    </ligand>
</feature>
<protein>
    <submittedName>
        <fullName evidence="6">Inositol monophosphatase</fullName>
    </submittedName>
</protein>
<evidence type="ECO:0000313" key="7">
    <source>
        <dbReference type="Proteomes" id="UP000051324"/>
    </source>
</evidence>
<feature type="binding site" evidence="5">
    <location>
        <position position="68"/>
    </location>
    <ligand>
        <name>Mg(2+)</name>
        <dbReference type="ChEBI" id="CHEBI:18420"/>
        <label>1</label>
        <note>catalytic</note>
    </ligand>
</feature>
<keyword evidence="7" id="KW-1185">Reference proteome</keyword>
<sequence>MHWKQINEHVQVWLREVSRQLLLGRKQELQVATKSERTDLVTNIDKQVEKYLVAKIRATFPTSKILGEEGTKDKDLASSQGLLWIIDPLDGTMNYVKQRDCFASMIAVYENGHEKLGYILDVTAQKLYWGGPECGVFCNDERLPKVADLSLAQGLIDVSGRMLMNNYHNVCKMAQTSMGIRVYGSAGISFIHVLTGKTVAYFSHLHPWDYAAGKILAHAQGLSVKGIDDSKFDMLSSDDVLVATKNAEEDILKLLG</sequence>
<dbReference type="FunFam" id="3.30.540.10:FF:000003">
    <property type="entry name" value="Inositol-1-monophosphatase"/>
    <property type="match status" value="1"/>
</dbReference>
<dbReference type="PRINTS" id="PR00377">
    <property type="entry name" value="IMPHPHTASES"/>
</dbReference>
<feature type="binding site" evidence="5">
    <location>
        <position position="87"/>
    </location>
    <ligand>
        <name>Mg(2+)</name>
        <dbReference type="ChEBI" id="CHEBI:18420"/>
        <label>1</label>
        <note>catalytic</note>
    </ligand>
</feature>
<dbReference type="STRING" id="1423724.FC32_GL001404"/>
<evidence type="ECO:0000313" key="6">
    <source>
        <dbReference type="EMBL" id="KRL84124.1"/>
    </source>
</evidence>
<dbReference type="OrthoDB" id="9772456at2"/>
<dbReference type="PANTHER" id="PTHR20854">
    <property type="entry name" value="INOSITOL MONOPHOSPHATASE"/>
    <property type="match status" value="1"/>
</dbReference>
<keyword evidence="4 5" id="KW-0460">Magnesium</keyword>
<dbReference type="CDD" id="cd01637">
    <property type="entry name" value="IMPase_like"/>
    <property type="match status" value="1"/>
</dbReference>
<dbReference type="EMBL" id="AZFT01000053">
    <property type="protein sequence ID" value="KRL84124.1"/>
    <property type="molecule type" value="Genomic_DNA"/>
</dbReference>
<reference evidence="6 7" key="1">
    <citation type="journal article" date="2015" name="Genome Announc.">
        <title>Expanding the biotechnology potential of lactobacilli through comparative genomics of 213 strains and associated genera.</title>
        <authorList>
            <person name="Sun Z."/>
            <person name="Harris H.M."/>
            <person name="McCann A."/>
            <person name="Guo C."/>
            <person name="Argimon S."/>
            <person name="Zhang W."/>
            <person name="Yang X."/>
            <person name="Jeffery I.B."/>
            <person name="Cooney J.C."/>
            <person name="Kagawa T.F."/>
            <person name="Liu W."/>
            <person name="Song Y."/>
            <person name="Salvetti E."/>
            <person name="Wrobel A."/>
            <person name="Rasinkangas P."/>
            <person name="Parkhill J."/>
            <person name="Rea M.C."/>
            <person name="O'Sullivan O."/>
            <person name="Ritari J."/>
            <person name="Douillard F.P."/>
            <person name="Paul Ross R."/>
            <person name="Yang R."/>
            <person name="Briner A.E."/>
            <person name="Felis G.E."/>
            <person name="de Vos W.M."/>
            <person name="Barrangou R."/>
            <person name="Klaenhammer T.R."/>
            <person name="Caufield P.W."/>
            <person name="Cui Y."/>
            <person name="Zhang H."/>
            <person name="O'Toole P.W."/>
        </authorList>
    </citation>
    <scope>NUCLEOTIDE SEQUENCE [LARGE SCALE GENOMIC DNA]</scope>
    <source>
        <strain evidence="6 7">DSM 16634</strain>
    </source>
</reference>
<evidence type="ECO:0000256" key="2">
    <source>
        <dbReference type="ARBA" id="ARBA00022723"/>
    </source>
</evidence>
<proteinExistence type="predicted"/>
<keyword evidence="3" id="KW-0378">Hydrolase</keyword>
<dbReference type="Proteomes" id="UP000051324">
    <property type="component" value="Unassembled WGS sequence"/>
</dbReference>
<dbReference type="RefSeq" id="WP_025087958.1">
    <property type="nucleotide sequence ID" value="NZ_AZFT01000053.1"/>
</dbReference>